<feature type="chain" id="PRO_5036850241" evidence="1">
    <location>
        <begin position="22"/>
        <end position="191"/>
    </location>
</feature>
<dbReference type="Gene3D" id="2.40.128.110">
    <property type="entry name" value="Lipid/polyisoprenoid-binding, YceI-like"/>
    <property type="match status" value="1"/>
</dbReference>
<sequence>MKKLLLASVFALGLGVSGAQAEPVEYVFDTDHTSIEFYVNHMGFSNFQGEFQTFDGTLVFDEAKPQDSRVEVVIEANSIDTDVAALDKHLKSADFFDVANFPNLTFKSKSIEITGEKTGIITGDLTMHGVTKEVALNVTLNKAAPNPMTKKAAVGFSATATLQRSDFGISTYVPAVGDEVKIRIETEAQAK</sequence>
<comment type="caution">
    <text evidence="3">The sequence shown here is derived from an EMBL/GenBank/DDBJ whole genome shotgun (WGS) entry which is preliminary data.</text>
</comment>
<protein>
    <submittedName>
        <fullName evidence="3">Polyisoprenoid-binding protein</fullName>
    </submittedName>
</protein>
<accession>A0A917C115</accession>
<reference evidence="3" key="1">
    <citation type="journal article" date="2014" name="Int. J. Syst. Evol. Microbiol.">
        <title>Complete genome sequence of Corynebacterium casei LMG S-19264T (=DSM 44701T), isolated from a smear-ripened cheese.</title>
        <authorList>
            <consortium name="US DOE Joint Genome Institute (JGI-PGF)"/>
            <person name="Walter F."/>
            <person name="Albersmeier A."/>
            <person name="Kalinowski J."/>
            <person name="Ruckert C."/>
        </authorList>
    </citation>
    <scope>NUCLEOTIDE SEQUENCE</scope>
    <source>
        <strain evidence="3">CGMCC 1.15254</strain>
    </source>
</reference>
<evidence type="ECO:0000313" key="3">
    <source>
        <dbReference type="EMBL" id="GGF65506.1"/>
    </source>
</evidence>
<gene>
    <name evidence="3" type="ORF">GCM10011332_19450</name>
</gene>
<evidence type="ECO:0000259" key="2">
    <source>
        <dbReference type="SMART" id="SM00867"/>
    </source>
</evidence>
<evidence type="ECO:0000256" key="1">
    <source>
        <dbReference type="SAM" id="SignalP"/>
    </source>
</evidence>
<dbReference type="AlphaFoldDB" id="A0A917C115"/>
<dbReference type="Proteomes" id="UP000632498">
    <property type="component" value="Unassembled WGS sequence"/>
</dbReference>
<dbReference type="InterPro" id="IPR007372">
    <property type="entry name" value="Lipid/polyisoprenoid-bd_YceI"/>
</dbReference>
<dbReference type="SUPFAM" id="SSF101874">
    <property type="entry name" value="YceI-like"/>
    <property type="match status" value="1"/>
</dbReference>
<dbReference type="SMART" id="SM00867">
    <property type="entry name" value="YceI"/>
    <property type="match status" value="1"/>
</dbReference>
<dbReference type="EMBL" id="BMHV01000012">
    <property type="protein sequence ID" value="GGF65506.1"/>
    <property type="molecule type" value="Genomic_DNA"/>
</dbReference>
<feature type="domain" description="Lipid/polyisoprenoid-binding YceI-like" evidence="2">
    <location>
        <begin position="25"/>
        <end position="189"/>
    </location>
</feature>
<dbReference type="PANTHER" id="PTHR34406">
    <property type="entry name" value="PROTEIN YCEI"/>
    <property type="match status" value="1"/>
</dbReference>
<keyword evidence="1" id="KW-0732">Signal</keyword>
<reference evidence="3" key="2">
    <citation type="submission" date="2020-09" db="EMBL/GenBank/DDBJ databases">
        <authorList>
            <person name="Sun Q."/>
            <person name="Zhou Y."/>
        </authorList>
    </citation>
    <scope>NUCLEOTIDE SEQUENCE</scope>
    <source>
        <strain evidence="3">CGMCC 1.15254</strain>
    </source>
</reference>
<name>A0A917C115_9PROT</name>
<organism evidence="3 4">
    <name type="scientific">Terasakiella brassicae</name>
    <dbReference type="NCBI Taxonomy" id="1634917"/>
    <lineage>
        <taxon>Bacteria</taxon>
        <taxon>Pseudomonadati</taxon>
        <taxon>Pseudomonadota</taxon>
        <taxon>Alphaproteobacteria</taxon>
        <taxon>Rhodospirillales</taxon>
        <taxon>Terasakiellaceae</taxon>
        <taxon>Terasakiella</taxon>
    </lineage>
</organism>
<proteinExistence type="predicted"/>
<dbReference type="InterPro" id="IPR036761">
    <property type="entry name" value="TTHA0802/YceI-like_sf"/>
</dbReference>
<dbReference type="RefSeq" id="WP_188664309.1">
    <property type="nucleotide sequence ID" value="NZ_BMHV01000012.1"/>
</dbReference>
<feature type="signal peptide" evidence="1">
    <location>
        <begin position="1"/>
        <end position="21"/>
    </location>
</feature>
<dbReference type="Pfam" id="PF04264">
    <property type="entry name" value="YceI"/>
    <property type="match status" value="1"/>
</dbReference>
<evidence type="ECO:0000313" key="4">
    <source>
        <dbReference type="Proteomes" id="UP000632498"/>
    </source>
</evidence>
<dbReference type="PANTHER" id="PTHR34406:SF1">
    <property type="entry name" value="PROTEIN YCEI"/>
    <property type="match status" value="1"/>
</dbReference>
<keyword evidence="4" id="KW-1185">Reference proteome</keyword>